<evidence type="ECO:0000313" key="2">
    <source>
        <dbReference type="Proteomes" id="UP001157006"/>
    </source>
</evidence>
<sequence>MSSSVLRSIFVTKCSMKYLRRFLDSFSSYRLLSNNFDVVRAVSSVRRSYETELEQVFLKSHQILRPTIERNPSDFVGAAKSDALLVRSDRASQALSAGTRLREGIQPMFSGEPKFSLYWIGTVKEKPLFAVEINRPLYS</sequence>
<dbReference type="Proteomes" id="UP001157006">
    <property type="component" value="Chromosome 2"/>
</dbReference>
<organism evidence="1 2">
    <name type="scientific">Vicia faba</name>
    <name type="common">Broad bean</name>
    <name type="synonym">Faba vulgaris</name>
    <dbReference type="NCBI Taxonomy" id="3906"/>
    <lineage>
        <taxon>Eukaryota</taxon>
        <taxon>Viridiplantae</taxon>
        <taxon>Streptophyta</taxon>
        <taxon>Embryophyta</taxon>
        <taxon>Tracheophyta</taxon>
        <taxon>Spermatophyta</taxon>
        <taxon>Magnoliopsida</taxon>
        <taxon>eudicotyledons</taxon>
        <taxon>Gunneridae</taxon>
        <taxon>Pentapetalae</taxon>
        <taxon>rosids</taxon>
        <taxon>fabids</taxon>
        <taxon>Fabales</taxon>
        <taxon>Fabaceae</taxon>
        <taxon>Papilionoideae</taxon>
        <taxon>50 kb inversion clade</taxon>
        <taxon>NPAAA clade</taxon>
        <taxon>Hologalegina</taxon>
        <taxon>IRL clade</taxon>
        <taxon>Fabeae</taxon>
        <taxon>Vicia</taxon>
    </lineage>
</organism>
<keyword evidence="2" id="KW-1185">Reference proteome</keyword>
<gene>
    <name evidence="1" type="ORF">VFH_II181560</name>
</gene>
<reference evidence="1 2" key="1">
    <citation type="submission" date="2023-01" db="EMBL/GenBank/DDBJ databases">
        <authorList>
            <person name="Kreplak J."/>
        </authorList>
    </citation>
    <scope>NUCLEOTIDE SEQUENCE [LARGE SCALE GENOMIC DNA]</scope>
</reference>
<proteinExistence type="predicted"/>
<evidence type="ECO:0000313" key="1">
    <source>
        <dbReference type="EMBL" id="CAI8599579.1"/>
    </source>
</evidence>
<dbReference type="EMBL" id="OX451737">
    <property type="protein sequence ID" value="CAI8599579.1"/>
    <property type="molecule type" value="Genomic_DNA"/>
</dbReference>
<accession>A0AAV0ZMX5</accession>
<dbReference type="AlphaFoldDB" id="A0AAV0ZMX5"/>
<protein>
    <submittedName>
        <fullName evidence="1">Uncharacterized protein</fullName>
    </submittedName>
</protein>
<name>A0AAV0ZMX5_VICFA</name>